<dbReference type="Proteomes" id="UP000571017">
    <property type="component" value="Unassembled WGS sequence"/>
</dbReference>
<dbReference type="AlphaFoldDB" id="A0A838CSD4"/>
<comment type="caution">
    <text evidence="1">The sequence shown here is derived from an EMBL/GenBank/DDBJ whole genome shotgun (WGS) entry which is preliminary data.</text>
</comment>
<name>A0A838CSD4_9BACI</name>
<accession>A0A838CSD4</accession>
<keyword evidence="2" id="KW-1185">Reference proteome</keyword>
<reference evidence="1 2" key="1">
    <citation type="journal article" date="2004" name="Extremophiles">
        <title>Halobacillus locisalis sp. nov., a halophilic bacterium isolated from a marine solar saltern of the Yellow Sea in Korea.</title>
        <authorList>
            <person name="Yoon J.H."/>
            <person name="Kang K.H."/>
            <person name="Oh T.K."/>
            <person name="Park Y.H."/>
        </authorList>
    </citation>
    <scope>NUCLEOTIDE SEQUENCE [LARGE SCALE GENOMIC DNA]</scope>
    <source>
        <strain evidence="1 2">KCTC 3788</strain>
    </source>
</reference>
<organism evidence="1 2">
    <name type="scientific">Halobacillus locisalis</name>
    <dbReference type="NCBI Taxonomy" id="220753"/>
    <lineage>
        <taxon>Bacteria</taxon>
        <taxon>Bacillati</taxon>
        <taxon>Bacillota</taxon>
        <taxon>Bacilli</taxon>
        <taxon>Bacillales</taxon>
        <taxon>Bacillaceae</taxon>
        <taxon>Halobacillus</taxon>
    </lineage>
</organism>
<dbReference type="RefSeq" id="WP_181471909.1">
    <property type="nucleotide sequence ID" value="NZ_JACEFG010000002.1"/>
</dbReference>
<protein>
    <submittedName>
        <fullName evidence="1">Uncharacterized protein</fullName>
    </submittedName>
</protein>
<evidence type="ECO:0000313" key="2">
    <source>
        <dbReference type="Proteomes" id="UP000571017"/>
    </source>
</evidence>
<gene>
    <name evidence="1" type="ORF">H0266_08110</name>
</gene>
<dbReference type="EMBL" id="JACEFG010000002">
    <property type="protein sequence ID" value="MBA2174854.1"/>
    <property type="molecule type" value="Genomic_DNA"/>
</dbReference>
<evidence type="ECO:0000313" key="1">
    <source>
        <dbReference type="EMBL" id="MBA2174854.1"/>
    </source>
</evidence>
<sequence>MPGEKPPEVKIEIENKTYETIRGTYCWNGTCADTGGPRKLLKGKEPIRVNPVEKVSFNIDYKPKPNKFTLVQISESDEEEVSIIEKSFSAPSQKGTYYYSYGIWWEDKEKEDLFHGDAFYAFALEVG</sequence>
<proteinExistence type="predicted"/>